<reference evidence="1" key="1">
    <citation type="thesis" date="2020" institute="ProQuest LLC" country="789 East Eisenhower Parkway, Ann Arbor, MI, USA">
        <title>Comparative Genomics and Chromosome Evolution.</title>
        <authorList>
            <person name="Mudd A.B."/>
        </authorList>
    </citation>
    <scope>NUCLEOTIDE SEQUENCE</scope>
    <source>
        <strain evidence="1">1538</strain>
        <tissue evidence="1">Blood</tissue>
    </source>
</reference>
<proteinExistence type="predicted"/>
<dbReference type="EMBL" id="DYDO01000005">
    <property type="protein sequence ID" value="DBA24859.1"/>
    <property type="molecule type" value="Genomic_DNA"/>
</dbReference>
<name>A0AAV3AC96_PYXAD</name>
<comment type="caution">
    <text evidence="1">The sequence shown here is derived from an EMBL/GenBank/DDBJ whole genome shotgun (WGS) entry which is preliminary data.</text>
</comment>
<accession>A0AAV3AC96</accession>
<dbReference type="AlphaFoldDB" id="A0AAV3AC96"/>
<protein>
    <submittedName>
        <fullName evidence="1">Uncharacterized protein</fullName>
    </submittedName>
</protein>
<keyword evidence="2" id="KW-1185">Reference proteome</keyword>
<organism evidence="1 2">
    <name type="scientific">Pyxicephalus adspersus</name>
    <name type="common">African bullfrog</name>
    <dbReference type="NCBI Taxonomy" id="30357"/>
    <lineage>
        <taxon>Eukaryota</taxon>
        <taxon>Metazoa</taxon>
        <taxon>Chordata</taxon>
        <taxon>Craniata</taxon>
        <taxon>Vertebrata</taxon>
        <taxon>Euteleostomi</taxon>
        <taxon>Amphibia</taxon>
        <taxon>Batrachia</taxon>
        <taxon>Anura</taxon>
        <taxon>Neobatrachia</taxon>
        <taxon>Ranoidea</taxon>
        <taxon>Pyxicephalidae</taxon>
        <taxon>Pyxicephalinae</taxon>
        <taxon>Pyxicephalus</taxon>
    </lineage>
</organism>
<evidence type="ECO:0000313" key="2">
    <source>
        <dbReference type="Proteomes" id="UP001181693"/>
    </source>
</evidence>
<dbReference type="Proteomes" id="UP001181693">
    <property type="component" value="Unassembled WGS sequence"/>
</dbReference>
<evidence type="ECO:0000313" key="1">
    <source>
        <dbReference type="EMBL" id="DBA24859.1"/>
    </source>
</evidence>
<gene>
    <name evidence="1" type="ORF">GDO54_012457</name>
</gene>
<sequence length="81" mass="9586">MKCLRTPVLSTITNIKSPATDHHSLWSIYTTDNICRICFCRNGLWHTCEHGRYAKSDVRKCQKLSKKRLTRSQFKMYEFCV</sequence>